<gene>
    <name evidence="1" type="ORF">H6H03_27215</name>
</gene>
<evidence type="ECO:0000313" key="1">
    <source>
        <dbReference type="EMBL" id="MBD2737530.1"/>
    </source>
</evidence>
<comment type="caution">
    <text evidence="1">The sequence shown here is derived from an EMBL/GenBank/DDBJ whole genome shotgun (WGS) entry which is preliminary data.</text>
</comment>
<protein>
    <submittedName>
        <fullName evidence="1">Uncharacterized protein</fullName>
    </submittedName>
</protein>
<evidence type="ECO:0000313" key="2">
    <source>
        <dbReference type="Proteomes" id="UP000637383"/>
    </source>
</evidence>
<dbReference type="EMBL" id="JACJTU010000033">
    <property type="protein sequence ID" value="MBD2737530.1"/>
    <property type="molecule type" value="Genomic_DNA"/>
</dbReference>
<organism evidence="1 2">
    <name type="scientific">Nostoc paludosum FACHB-159</name>
    <dbReference type="NCBI Taxonomy" id="2692908"/>
    <lineage>
        <taxon>Bacteria</taxon>
        <taxon>Bacillati</taxon>
        <taxon>Cyanobacteriota</taxon>
        <taxon>Cyanophyceae</taxon>
        <taxon>Nostocales</taxon>
        <taxon>Nostocaceae</taxon>
        <taxon>Nostoc</taxon>
    </lineage>
</organism>
<dbReference type="Proteomes" id="UP000637383">
    <property type="component" value="Unassembled WGS sequence"/>
</dbReference>
<proteinExistence type="predicted"/>
<reference evidence="1 2" key="1">
    <citation type="journal article" date="2020" name="ISME J.">
        <title>Comparative genomics reveals insights into cyanobacterial evolution and habitat adaptation.</title>
        <authorList>
            <person name="Chen M.Y."/>
            <person name="Teng W.K."/>
            <person name="Zhao L."/>
            <person name="Hu C.X."/>
            <person name="Zhou Y.K."/>
            <person name="Han B.P."/>
            <person name="Song L.R."/>
            <person name="Shu W.S."/>
        </authorList>
    </citation>
    <scope>NUCLEOTIDE SEQUENCE [LARGE SCALE GENOMIC DNA]</scope>
    <source>
        <strain evidence="1 2">FACHB-159</strain>
    </source>
</reference>
<keyword evidence="2" id="KW-1185">Reference proteome</keyword>
<sequence>MGLWEGSPGGVMKFSPHFCVLGVLLFETLREGGSLRQAAPRLRFLIHIFHDSFRITIGLIFDFYEARYTFIPSPQSPVPYLYELFRNQTGFLYMMNI</sequence>
<accession>A0ABR8KER9</accession>
<name>A0ABR8KER9_9NOSO</name>